<dbReference type="SUPFAM" id="SSF52518">
    <property type="entry name" value="Thiamin diphosphate-binding fold (THDP-binding)"/>
    <property type="match status" value="1"/>
</dbReference>
<dbReference type="EMBL" id="LR134246">
    <property type="protein sequence ID" value="VED35889.1"/>
    <property type="molecule type" value="Genomic_DNA"/>
</dbReference>
<proteinExistence type="predicted"/>
<sequence>MLFQTGGQASKATPLGAVTKFGEHGKRKARKDLGVSMMMYGHVYVAQILLVHS</sequence>
<dbReference type="AlphaFoldDB" id="A0A3S4P5W9"/>
<gene>
    <name evidence="1" type="ORF">NCTC9702_03138</name>
</gene>
<dbReference type="GO" id="GO:0006979">
    <property type="term" value="P:response to oxidative stress"/>
    <property type="evidence" value="ECO:0007669"/>
    <property type="project" value="TreeGrafter"/>
</dbReference>
<evidence type="ECO:0000313" key="1">
    <source>
        <dbReference type="EMBL" id="VED35889.1"/>
    </source>
</evidence>
<evidence type="ECO:0000313" key="2">
    <source>
        <dbReference type="Proteomes" id="UP000277930"/>
    </source>
</evidence>
<dbReference type="InterPro" id="IPR050722">
    <property type="entry name" value="Pyruvate:ferred/Flavod_OxRd"/>
</dbReference>
<dbReference type="GO" id="GO:0016491">
    <property type="term" value="F:oxidoreductase activity"/>
    <property type="evidence" value="ECO:0007669"/>
    <property type="project" value="UniProtKB-KW"/>
</dbReference>
<keyword evidence="1" id="KW-0670">Pyruvate</keyword>
<dbReference type="EC" id="1.2.7.-" evidence="1"/>
<reference evidence="1 2" key="1">
    <citation type="submission" date="2018-12" db="EMBL/GenBank/DDBJ databases">
        <authorList>
            <consortium name="Pathogen Informatics"/>
        </authorList>
    </citation>
    <scope>NUCLEOTIDE SEQUENCE [LARGE SCALE GENOMIC DNA]</scope>
    <source>
        <strain evidence="1 2">NCTC9702</strain>
    </source>
</reference>
<dbReference type="PANTHER" id="PTHR32154">
    <property type="entry name" value="PYRUVATE-FLAVODOXIN OXIDOREDUCTASE-RELATED"/>
    <property type="match status" value="1"/>
</dbReference>
<dbReference type="Gene3D" id="3.40.50.970">
    <property type="match status" value="1"/>
</dbReference>
<accession>A0A3S4P5W9</accession>
<protein>
    <submittedName>
        <fullName evidence="1">Pyruvate-flavodoxin oxidoreductase</fullName>
        <ecNumber evidence="1">1.2.7.-</ecNumber>
    </submittedName>
</protein>
<name>A0A3S4P5W9_ECOLX</name>
<organism evidence="1 2">
    <name type="scientific">Escherichia coli</name>
    <dbReference type="NCBI Taxonomy" id="562"/>
    <lineage>
        <taxon>Bacteria</taxon>
        <taxon>Pseudomonadati</taxon>
        <taxon>Pseudomonadota</taxon>
        <taxon>Gammaproteobacteria</taxon>
        <taxon>Enterobacterales</taxon>
        <taxon>Enterobacteriaceae</taxon>
        <taxon>Escherichia</taxon>
    </lineage>
</organism>
<dbReference type="PANTHER" id="PTHR32154:SF0">
    <property type="entry name" value="PYRUVATE-FLAVODOXIN OXIDOREDUCTASE-RELATED"/>
    <property type="match status" value="1"/>
</dbReference>
<keyword evidence="1" id="KW-0560">Oxidoreductase</keyword>
<dbReference type="InterPro" id="IPR029061">
    <property type="entry name" value="THDP-binding"/>
</dbReference>
<dbReference type="Proteomes" id="UP000277930">
    <property type="component" value="Chromosome 1"/>
</dbReference>